<gene>
    <name evidence="3" type="ORF">CKAN_01685500</name>
</gene>
<dbReference type="InterPro" id="IPR052436">
    <property type="entry name" value="LTO1_adapter"/>
</dbReference>
<protein>
    <submittedName>
        <fullName evidence="3">Essential protein Yae1</fullName>
    </submittedName>
</protein>
<dbReference type="AlphaFoldDB" id="A0A3S3PCQ8"/>
<comment type="caution">
    <text evidence="3">The sequence shown here is derived from an EMBL/GenBank/DDBJ whole genome shotgun (WGS) entry which is preliminary data.</text>
</comment>
<dbReference type="EMBL" id="QPKB01000006">
    <property type="protein sequence ID" value="RWR87893.1"/>
    <property type="molecule type" value="Genomic_DNA"/>
</dbReference>
<accession>A0A3S3PCQ8</accession>
<dbReference type="InterPro" id="IPR019191">
    <property type="entry name" value="Essential_protein_Yae1_N"/>
</dbReference>
<sequence>MRSTRPSEQALFHLLLINEVLVHTKSEPLKYKKIMNSPPPNSKNLEDIFDSSVNLEETHFNEGFRDGFNDGLAPGKQEGREVGLKLGFEIGEELGFYRGCIDMWNAAILMDSHGRFSSRVQKNIKQMEELIEKYPILNPENENVQEMMDGLRLKFRAISASLSMKLEYDGYPKSSEVNRMEF</sequence>
<dbReference type="Proteomes" id="UP000283530">
    <property type="component" value="Unassembled WGS sequence"/>
</dbReference>
<evidence type="ECO:0000313" key="4">
    <source>
        <dbReference type="Proteomes" id="UP000283530"/>
    </source>
</evidence>
<dbReference type="Pfam" id="PF09811">
    <property type="entry name" value="Yae1_N"/>
    <property type="match status" value="1"/>
</dbReference>
<comment type="similarity">
    <text evidence="1">Belongs to the LTO1 family.</text>
</comment>
<feature type="domain" description="Essential protein Yae1 N-terminal" evidence="2">
    <location>
        <begin position="63"/>
        <end position="101"/>
    </location>
</feature>
<reference evidence="3 4" key="1">
    <citation type="journal article" date="2019" name="Nat. Plants">
        <title>Stout camphor tree genome fills gaps in understanding of flowering plant genome evolution.</title>
        <authorList>
            <person name="Chaw S.M."/>
            <person name="Liu Y.C."/>
            <person name="Wu Y.W."/>
            <person name="Wang H.Y."/>
            <person name="Lin C.I."/>
            <person name="Wu C.S."/>
            <person name="Ke H.M."/>
            <person name="Chang L.Y."/>
            <person name="Hsu C.Y."/>
            <person name="Yang H.T."/>
            <person name="Sudianto E."/>
            <person name="Hsu M.H."/>
            <person name="Wu K.P."/>
            <person name="Wang L.N."/>
            <person name="Leebens-Mack J.H."/>
            <person name="Tsai I.J."/>
        </authorList>
    </citation>
    <scope>NUCLEOTIDE SEQUENCE [LARGE SCALE GENOMIC DNA]</scope>
    <source>
        <strain evidence="4">cv. Chaw 1501</strain>
        <tissue evidence="3">Young leaves</tissue>
    </source>
</reference>
<proteinExistence type="inferred from homology"/>
<evidence type="ECO:0000256" key="1">
    <source>
        <dbReference type="ARBA" id="ARBA00038090"/>
    </source>
</evidence>
<dbReference type="PANTHER" id="PTHR28532:SF1">
    <property type="entry name" value="ORAL CANCER OVEREXPRESSED 1"/>
    <property type="match status" value="1"/>
</dbReference>
<dbReference type="OrthoDB" id="48036at2759"/>
<name>A0A3S3PCQ8_9MAGN</name>
<evidence type="ECO:0000313" key="3">
    <source>
        <dbReference type="EMBL" id="RWR87893.1"/>
    </source>
</evidence>
<keyword evidence="4" id="KW-1185">Reference proteome</keyword>
<organism evidence="3 4">
    <name type="scientific">Cinnamomum micranthum f. kanehirae</name>
    <dbReference type="NCBI Taxonomy" id="337451"/>
    <lineage>
        <taxon>Eukaryota</taxon>
        <taxon>Viridiplantae</taxon>
        <taxon>Streptophyta</taxon>
        <taxon>Embryophyta</taxon>
        <taxon>Tracheophyta</taxon>
        <taxon>Spermatophyta</taxon>
        <taxon>Magnoliopsida</taxon>
        <taxon>Magnoliidae</taxon>
        <taxon>Laurales</taxon>
        <taxon>Lauraceae</taxon>
        <taxon>Cinnamomum</taxon>
    </lineage>
</organism>
<evidence type="ECO:0000259" key="2">
    <source>
        <dbReference type="Pfam" id="PF09811"/>
    </source>
</evidence>
<dbReference type="PANTHER" id="PTHR28532">
    <property type="entry name" value="GEO13458P1"/>
    <property type="match status" value="1"/>
</dbReference>
<dbReference type="STRING" id="337451.A0A3S3PCQ8"/>